<dbReference type="Proteomes" id="UP000292957">
    <property type="component" value="Unassembled WGS sequence"/>
</dbReference>
<feature type="region of interest" description="Disordered" evidence="1">
    <location>
        <begin position="297"/>
        <end position="318"/>
    </location>
</feature>
<dbReference type="OrthoDB" id="2745993at2759"/>
<protein>
    <recommendedName>
        <fullName evidence="3">DUF6533 domain-containing protein</fullName>
    </recommendedName>
</protein>
<feature type="transmembrane region" description="Helical" evidence="2">
    <location>
        <begin position="49"/>
        <end position="66"/>
    </location>
</feature>
<sequence>VIFLYDAILTTGEEVRCFWGRKLTGAAILFWLNKYLTIIYLVWNLGTLLSISDEVGIVTLPYFTLMQKSYVTTRAFAAIRVYALRKSIPLCSITFVLAMVPFGVNFAQFGFGLTGGNMPPFGCSAIGHEPEGLDKKSVHTVRMYTHILTIVSRSCLIAADCLAASVTWFALARPRSIHTLGVRQGSLAGVLLIDGDVFRILAILNSLHLALTIVSFDIIALQATSEIANFTIPLTAVLVSRFLLHLQSASMRAMDATSSSRMQSTNVNHSLVFEHAIGSLGASISVDDYLVQEGNLSMSEDDNVDGHEIAEPIGPPGE</sequence>
<feature type="non-terminal residue" evidence="4">
    <location>
        <position position="1"/>
    </location>
</feature>
<evidence type="ECO:0000313" key="4">
    <source>
        <dbReference type="EMBL" id="TBU21641.1"/>
    </source>
</evidence>
<keyword evidence="2" id="KW-1133">Transmembrane helix</keyword>
<organism evidence="4">
    <name type="scientific">Dichomitus squalens</name>
    <dbReference type="NCBI Taxonomy" id="114155"/>
    <lineage>
        <taxon>Eukaryota</taxon>
        <taxon>Fungi</taxon>
        <taxon>Dikarya</taxon>
        <taxon>Basidiomycota</taxon>
        <taxon>Agaricomycotina</taxon>
        <taxon>Agaricomycetes</taxon>
        <taxon>Polyporales</taxon>
        <taxon>Polyporaceae</taxon>
        <taxon>Dichomitus</taxon>
    </lineage>
</organism>
<keyword evidence="2" id="KW-0812">Transmembrane</keyword>
<feature type="transmembrane region" description="Helical" evidence="2">
    <location>
        <begin position="23"/>
        <end position="43"/>
    </location>
</feature>
<evidence type="ECO:0000256" key="1">
    <source>
        <dbReference type="SAM" id="MobiDB-lite"/>
    </source>
</evidence>
<dbReference type="InterPro" id="IPR045340">
    <property type="entry name" value="DUF6533"/>
</dbReference>
<feature type="domain" description="DUF6533" evidence="3">
    <location>
        <begin position="1"/>
        <end position="39"/>
    </location>
</feature>
<dbReference type="Pfam" id="PF20151">
    <property type="entry name" value="DUF6533"/>
    <property type="match status" value="1"/>
</dbReference>
<name>A0A4Q9M7L0_9APHY</name>
<dbReference type="AlphaFoldDB" id="A0A4Q9M7L0"/>
<accession>A0A4Q9M7L0</accession>
<feature type="transmembrane region" description="Helical" evidence="2">
    <location>
        <begin position="87"/>
        <end position="111"/>
    </location>
</feature>
<evidence type="ECO:0000259" key="3">
    <source>
        <dbReference type="Pfam" id="PF20151"/>
    </source>
</evidence>
<keyword evidence="2" id="KW-0472">Membrane</keyword>
<proteinExistence type="predicted"/>
<dbReference type="EMBL" id="ML143588">
    <property type="protein sequence ID" value="TBU21641.1"/>
    <property type="molecule type" value="Genomic_DNA"/>
</dbReference>
<gene>
    <name evidence="4" type="ORF">BD311DRAFT_677894</name>
</gene>
<reference evidence="4" key="1">
    <citation type="submission" date="2019-01" db="EMBL/GenBank/DDBJ databases">
        <title>Draft genome sequences of three monokaryotic isolates of the white-rot basidiomycete fungus Dichomitus squalens.</title>
        <authorList>
            <consortium name="DOE Joint Genome Institute"/>
            <person name="Lopez S.C."/>
            <person name="Andreopoulos B."/>
            <person name="Pangilinan J."/>
            <person name="Lipzen A."/>
            <person name="Riley R."/>
            <person name="Ahrendt S."/>
            <person name="Ng V."/>
            <person name="Barry K."/>
            <person name="Daum C."/>
            <person name="Grigoriev I.V."/>
            <person name="Hilden K.S."/>
            <person name="Makela M.R."/>
            <person name="de Vries R.P."/>
        </authorList>
    </citation>
    <scope>NUCLEOTIDE SEQUENCE [LARGE SCALE GENOMIC DNA]</scope>
    <source>
        <strain evidence="4">OM18370.1</strain>
    </source>
</reference>
<evidence type="ECO:0000256" key="2">
    <source>
        <dbReference type="SAM" id="Phobius"/>
    </source>
</evidence>